<protein>
    <recommendedName>
        <fullName evidence="1">Glycosyltransferase 2-like domain-containing protein</fullName>
    </recommendedName>
</protein>
<evidence type="ECO:0000313" key="3">
    <source>
        <dbReference type="Proteomes" id="UP000225889"/>
    </source>
</evidence>
<dbReference type="Proteomes" id="UP000225889">
    <property type="component" value="Unassembled WGS sequence"/>
</dbReference>
<feature type="domain" description="Glycosyltransferase 2-like" evidence="1">
    <location>
        <begin position="9"/>
        <end position="89"/>
    </location>
</feature>
<sequence>MDLDKYKLSFCISTYNNSDAIECLVNQLLESNNKEFQVVISDDCSQDDTLNRLKRIDDERIKIVKHSKNIGAKKNWCESLKAGDGEYLYLVMGRDKLNGKKIDTLIKQLDLALKDNISLLMDRKCFGDKEDYCGVEAFIYSLRQEHPTGLIIRKEDFIKINNVEEMFSSSMAYPEIYVKNEILCMNPIVRVVNTGVFNYQVNVNLSTVVSNFERTNRTEDDIFWAPKRRMEEFFEIIQTVMDKRILTKEDFELFYYNKLETVFLPEISLGFKALIEDYECTSHYAIKKRYVSKEELIETTEKSKEMIKNRWPQMPDNIVRQSIALIDSYIDMIKTKDNLGYTYYKKDSISRVLLKMIEKKSQGNNFALELKRYGVQNIAIYGFAEVGKALYSILKNEDESIVKYAIDKNCLDIYSELDIYSPNQKLEKVDMVILSLIDNSELVINKLKKKYDSSIKFISVEDFVYKMN</sequence>
<dbReference type="AlphaFoldDB" id="A0A2G3DZ01"/>
<dbReference type="EMBL" id="PDYF01000005">
    <property type="protein sequence ID" value="PHU36267.1"/>
    <property type="molecule type" value="Genomic_DNA"/>
</dbReference>
<organism evidence="2 3">
    <name type="scientific">Pseudobutyrivibrio ruminis</name>
    <dbReference type="NCBI Taxonomy" id="46206"/>
    <lineage>
        <taxon>Bacteria</taxon>
        <taxon>Bacillati</taxon>
        <taxon>Bacillota</taxon>
        <taxon>Clostridia</taxon>
        <taxon>Lachnospirales</taxon>
        <taxon>Lachnospiraceae</taxon>
        <taxon>Pseudobutyrivibrio</taxon>
    </lineage>
</organism>
<reference evidence="2 3" key="2">
    <citation type="submission" date="2017-10" db="EMBL/GenBank/DDBJ databases">
        <authorList>
            <person name="Banno H."/>
            <person name="Chua N.-H."/>
        </authorList>
    </citation>
    <scope>NUCLEOTIDE SEQUENCE [LARGE SCALE GENOMIC DNA]</scope>
    <source>
        <strain evidence="2 3">JK626</strain>
    </source>
</reference>
<comment type="caution">
    <text evidence="2">The sequence shown here is derived from an EMBL/GenBank/DDBJ whole genome shotgun (WGS) entry which is preliminary data.</text>
</comment>
<evidence type="ECO:0000313" key="2">
    <source>
        <dbReference type="EMBL" id="PHU36267.1"/>
    </source>
</evidence>
<name>A0A2G3DZ01_9FIRM</name>
<dbReference type="InterPro" id="IPR001173">
    <property type="entry name" value="Glyco_trans_2-like"/>
</dbReference>
<dbReference type="Gene3D" id="3.90.550.10">
    <property type="entry name" value="Spore Coat Polysaccharide Biosynthesis Protein SpsA, Chain A"/>
    <property type="match status" value="1"/>
</dbReference>
<evidence type="ECO:0000259" key="1">
    <source>
        <dbReference type="Pfam" id="PF00535"/>
    </source>
</evidence>
<dbReference type="SUPFAM" id="SSF53448">
    <property type="entry name" value="Nucleotide-diphospho-sugar transferases"/>
    <property type="match status" value="1"/>
</dbReference>
<accession>A0A2G3DZ01</accession>
<dbReference type="Pfam" id="PF00535">
    <property type="entry name" value="Glycos_transf_2"/>
    <property type="match status" value="1"/>
</dbReference>
<proteinExistence type="predicted"/>
<dbReference type="InterPro" id="IPR029044">
    <property type="entry name" value="Nucleotide-diphossugar_trans"/>
</dbReference>
<reference evidence="2 3" key="1">
    <citation type="submission" date="2017-10" db="EMBL/GenBank/DDBJ databases">
        <title>Resolving the taxonomy of Roseburia spp., Eubacterium rectale and Agathobacter spp. through phylogenomic analysis.</title>
        <authorList>
            <person name="Sheridan P.O."/>
            <person name="Walker A.W."/>
            <person name="Duncan S.H."/>
            <person name="Scott K.P."/>
            <person name="Toole P.W.O."/>
            <person name="Luis P."/>
            <person name="Flint H.J."/>
        </authorList>
    </citation>
    <scope>NUCLEOTIDE SEQUENCE [LARGE SCALE GENOMIC DNA]</scope>
    <source>
        <strain evidence="2 3">JK626</strain>
    </source>
</reference>
<gene>
    <name evidence="2" type="ORF">CSX01_01015</name>
</gene>